<comment type="caution">
    <text evidence="8">The sequence shown here is derived from an EMBL/GenBank/DDBJ whole genome shotgun (WGS) entry which is preliminary data.</text>
</comment>
<dbReference type="PANTHER" id="PTHR42844">
    <property type="entry name" value="DIHYDRONEOPTERIN ALDOLASE 1-RELATED"/>
    <property type="match status" value="1"/>
</dbReference>
<dbReference type="EC" id="4.1.2.25" evidence="6"/>
<reference evidence="8 9" key="1">
    <citation type="submission" date="2017-10" db="EMBL/GenBank/DDBJ databases">
        <title>Frigbacter circumglobatus gen. nov. sp. nov., isolated from sediment cultured in situ.</title>
        <authorList>
            <person name="Zhao Z."/>
        </authorList>
    </citation>
    <scope>NUCLEOTIDE SEQUENCE [LARGE SCALE GENOMIC DNA]</scope>
    <source>
        <strain evidence="8 9">ZYL</strain>
    </source>
</reference>
<evidence type="ECO:0000256" key="1">
    <source>
        <dbReference type="ARBA" id="ARBA00001353"/>
    </source>
</evidence>
<evidence type="ECO:0000313" key="8">
    <source>
        <dbReference type="EMBL" id="PHZ83768.1"/>
    </source>
</evidence>
<comment type="similarity">
    <text evidence="3 6">Belongs to the DHNA family.</text>
</comment>
<name>A0A2G4YN85_9PROT</name>
<dbReference type="SUPFAM" id="SSF55620">
    <property type="entry name" value="Tetrahydrobiopterin biosynthesis enzymes-like"/>
    <property type="match status" value="1"/>
</dbReference>
<evidence type="ECO:0000256" key="2">
    <source>
        <dbReference type="ARBA" id="ARBA00005013"/>
    </source>
</evidence>
<comment type="function">
    <text evidence="6">Catalyzes the conversion of 7,8-dihydroneopterin to 6-hydroxymethyl-7,8-dihydropterin.</text>
</comment>
<dbReference type="NCBIfam" id="TIGR00526">
    <property type="entry name" value="folB_dom"/>
    <property type="match status" value="1"/>
</dbReference>
<evidence type="ECO:0000256" key="6">
    <source>
        <dbReference type="RuleBase" id="RU362079"/>
    </source>
</evidence>
<accession>A0A2G4YN85</accession>
<evidence type="ECO:0000256" key="3">
    <source>
        <dbReference type="ARBA" id="ARBA00005708"/>
    </source>
</evidence>
<comment type="catalytic activity">
    <reaction evidence="1 6">
        <text>7,8-dihydroneopterin = 6-hydroxymethyl-7,8-dihydropterin + glycolaldehyde</text>
        <dbReference type="Rhea" id="RHEA:10540"/>
        <dbReference type="ChEBI" id="CHEBI:17001"/>
        <dbReference type="ChEBI" id="CHEBI:17071"/>
        <dbReference type="ChEBI" id="CHEBI:44841"/>
        <dbReference type="EC" id="4.1.2.25"/>
    </reaction>
</comment>
<keyword evidence="5 6" id="KW-0456">Lyase</keyword>
<dbReference type="InterPro" id="IPR043133">
    <property type="entry name" value="GTP-CH-I_C/QueF"/>
</dbReference>
<comment type="pathway">
    <text evidence="2 6">Cofactor biosynthesis; tetrahydrofolate biosynthesis; 2-amino-4-hydroxy-6-hydroxymethyl-7,8-dihydropteridine diphosphate from 7,8-dihydroneopterin triphosphate: step 3/4.</text>
</comment>
<organism evidence="8 9">
    <name type="scientific">Paremcibacter congregatus</name>
    <dbReference type="NCBI Taxonomy" id="2043170"/>
    <lineage>
        <taxon>Bacteria</taxon>
        <taxon>Pseudomonadati</taxon>
        <taxon>Pseudomonadota</taxon>
        <taxon>Alphaproteobacteria</taxon>
        <taxon>Emcibacterales</taxon>
        <taxon>Emcibacteraceae</taxon>
        <taxon>Paremcibacter</taxon>
    </lineage>
</organism>
<evidence type="ECO:0000313" key="9">
    <source>
        <dbReference type="Proteomes" id="UP000229730"/>
    </source>
</evidence>
<feature type="domain" description="Dihydroneopterin aldolase/epimerase" evidence="7">
    <location>
        <begin position="22"/>
        <end position="132"/>
    </location>
</feature>
<dbReference type="InterPro" id="IPR006157">
    <property type="entry name" value="FolB_dom"/>
</dbReference>
<evidence type="ECO:0000256" key="5">
    <source>
        <dbReference type="ARBA" id="ARBA00023239"/>
    </source>
</evidence>
<proteinExistence type="inferred from homology"/>
<sequence>MTVSNLAPLPRYADAARATRHVFIRDLMLDSYIGIYDHEKQSPQKIRVNIDLSVIEGPTGLQDNIDNVVCYEKIAKDIEAIVAAGHVHLVETLAENIASMSLQDDRISCVRVRVEKLEAIKNTTSVGIEIERSRAQ</sequence>
<dbReference type="GO" id="GO:0005737">
    <property type="term" value="C:cytoplasm"/>
    <property type="evidence" value="ECO:0007669"/>
    <property type="project" value="TreeGrafter"/>
</dbReference>
<dbReference type="RefSeq" id="WP_099474864.1">
    <property type="nucleotide sequence ID" value="NZ_CP041025.1"/>
</dbReference>
<dbReference type="InParanoid" id="A0A2G4YN85"/>
<dbReference type="FunCoup" id="A0A2G4YN85">
    <property type="interactions" value="349"/>
</dbReference>
<dbReference type="OrthoDB" id="5297888at2"/>
<dbReference type="Gene3D" id="3.30.1130.10">
    <property type="match status" value="1"/>
</dbReference>
<dbReference type="UniPathway" id="UPA00077">
    <property type="reaction ID" value="UER00154"/>
</dbReference>
<protein>
    <recommendedName>
        <fullName evidence="6">7,8-dihydroneopterin aldolase</fullName>
        <ecNumber evidence="6">4.1.2.25</ecNumber>
    </recommendedName>
</protein>
<dbReference type="InterPro" id="IPR006156">
    <property type="entry name" value="Dihydroneopterin_aldolase"/>
</dbReference>
<dbReference type="Pfam" id="PF02152">
    <property type="entry name" value="FolB"/>
    <property type="match status" value="1"/>
</dbReference>
<evidence type="ECO:0000256" key="4">
    <source>
        <dbReference type="ARBA" id="ARBA00022909"/>
    </source>
</evidence>
<dbReference type="NCBIfam" id="TIGR00525">
    <property type="entry name" value="folB"/>
    <property type="match status" value="1"/>
</dbReference>
<gene>
    <name evidence="8" type="primary">folB</name>
    <name evidence="8" type="ORF">CRD36_15500</name>
</gene>
<dbReference type="PANTHER" id="PTHR42844:SF1">
    <property type="entry name" value="DIHYDRONEOPTERIN ALDOLASE 1-RELATED"/>
    <property type="match status" value="1"/>
</dbReference>
<dbReference type="GO" id="GO:0046654">
    <property type="term" value="P:tetrahydrofolate biosynthetic process"/>
    <property type="evidence" value="ECO:0007669"/>
    <property type="project" value="UniProtKB-UniRule"/>
</dbReference>
<keyword evidence="9" id="KW-1185">Reference proteome</keyword>
<dbReference type="EMBL" id="PDEM01000031">
    <property type="protein sequence ID" value="PHZ83768.1"/>
    <property type="molecule type" value="Genomic_DNA"/>
</dbReference>
<dbReference type="GO" id="GO:0046656">
    <property type="term" value="P:folic acid biosynthetic process"/>
    <property type="evidence" value="ECO:0007669"/>
    <property type="project" value="UniProtKB-UniRule"/>
</dbReference>
<keyword evidence="4 6" id="KW-0289">Folate biosynthesis</keyword>
<dbReference type="SMART" id="SM00905">
    <property type="entry name" value="FolB"/>
    <property type="match status" value="1"/>
</dbReference>
<evidence type="ECO:0000259" key="7">
    <source>
        <dbReference type="SMART" id="SM00905"/>
    </source>
</evidence>
<dbReference type="AlphaFoldDB" id="A0A2G4YN85"/>
<dbReference type="Proteomes" id="UP000229730">
    <property type="component" value="Unassembled WGS sequence"/>
</dbReference>
<dbReference type="GO" id="GO:0004150">
    <property type="term" value="F:dihydroneopterin aldolase activity"/>
    <property type="evidence" value="ECO:0007669"/>
    <property type="project" value="UniProtKB-UniRule"/>
</dbReference>